<evidence type="ECO:0000313" key="1">
    <source>
        <dbReference type="EMBL" id="KAF2634936.1"/>
    </source>
</evidence>
<sequence length="216" mass="25543">MAHICGELQQWKCLRNYLYNPARQAYQVSAPAKVTAYWGPYEVTHRQQIKSIPWQFTELSRFQVWNKYPPGHEDKMPHDHIVGSLSDMFPNHLLADHRLALHECLQYEFLQEYQRIHRIPTPQDRDPQLLHLADGMRTFLTKLVCKWALKGVLELQNWLVPWLADPLRVRLPVVGFERVFEGGLFFGVHLFQRDMLGFVREVQRNAKKNLVSREKS</sequence>
<dbReference type="Proteomes" id="UP000799753">
    <property type="component" value="Unassembled WGS sequence"/>
</dbReference>
<protein>
    <submittedName>
        <fullName evidence="1">Uncharacterized protein</fullName>
    </submittedName>
</protein>
<gene>
    <name evidence="1" type="ORF">P280DRAFT_474231</name>
</gene>
<dbReference type="AlphaFoldDB" id="A0A6A6RI17"/>
<reference evidence="1" key="1">
    <citation type="journal article" date="2020" name="Stud. Mycol.">
        <title>101 Dothideomycetes genomes: a test case for predicting lifestyles and emergence of pathogens.</title>
        <authorList>
            <person name="Haridas S."/>
            <person name="Albert R."/>
            <person name="Binder M."/>
            <person name="Bloem J."/>
            <person name="Labutti K."/>
            <person name="Salamov A."/>
            <person name="Andreopoulos B."/>
            <person name="Baker S."/>
            <person name="Barry K."/>
            <person name="Bills G."/>
            <person name="Bluhm B."/>
            <person name="Cannon C."/>
            <person name="Castanera R."/>
            <person name="Culley D."/>
            <person name="Daum C."/>
            <person name="Ezra D."/>
            <person name="Gonzalez J."/>
            <person name="Henrissat B."/>
            <person name="Kuo A."/>
            <person name="Liang C."/>
            <person name="Lipzen A."/>
            <person name="Lutzoni F."/>
            <person name="Magnuson J."/>
            <person name="Mondo S."/>
            <person name="Nolan M."/>
            <person name="Ohm R."/>
            <person name="Pangilinan J."/>
            <person name="Park H.-J."/>
            <person name="Ramirez L."/>
            <person name="Alfaro M."/>
            <person name="Sun H."/>
            <person name="Tritt A."/>
            <person name="Yoshinaga Y."/>
            <person name="Zwiers L.-H."/>
            <person name="Turgeon B."/>
            <person name="Goodwin S."/>
            <person name="Spatafora J."/>
            <person name="Crous P."/>
            <person name="Grigoriev I."/>
        </authorList>
    </citation>
    <scope>NUCLEOTIDE SEQUENCE</scope>
    <source>
        <strain evidence="1">CBS 473.64</strain>
    </source>
</reference>
<name>A0A6A6RI17_9PLEO</name>
<proteinExistence type="predicted"/>
<accession>A0A6A6RI17</accession>
<dbReference type="OrthoDB" id="10492479at2759"/>
<keyword evidence="2" id="KW-1185">Reference proteome</keyword>
<organism evidence="1 2">
    <name type="scientific">Massarina eburnea CBS 473.64</name>
    <dbReference type="NCBI Taxonomy" id="1395130"/>
    <lineage>
        <taxon>Eukaryota</taxon>
        <taxon>Fungi</taxon>
        <taxon>Dikarya</taxon>
        <taxon>Ascomycota</taxon>
        <taxon>Pezizomycotina</taxon>
        <taxon>Dothideomycetes</taxon>
        <taxon>Pleosporomycetidae</taxon>
        <taxon>Pleosporales</taxon>
        <taxon>Massarineae</taxon>
        <taxon>Massarinaceae</taxon>
        <taxon>Massarina</taxon>
    </lineage>
</organism>
<dbReference type="EMBL" id="MU006812">
    <property type="protein sequence ID" value="KAF2634936.1"/>
    <property type="molecule type" value="Genomic_DNA"/>
</dbReference>
<evidence type="ECO:0000313" key="2">
    <source>
        <dbReference type="Proteomes" id="UP000799753"/>
    </source>
</evidence>